<dbReference type="Pfam" id="PF18359">
    <property type="entry name" value="Tudor_5"/>
    <property type="match status" value="1"/>
</dbReference>
<dbReference type="GO" id="GO:0005634">
    <property type="term" value="C:nucleus"/>
    <property type="evidence" value="ECO:0007669"/>
    <property type="project" value="UniProtKB-SubCell"/>
</dbReference>
<dbReference type="EMBL" id="JAAKFY010000026">
    <property type="protein sequence ID" value="KAF3834037.1"/>
    <property type="molecule type" value="Genomic_DNA"/>
</dbReference>
<dbReference type="PANTHER" id="PTHR46024">
    <property type="entry name" value="HISTONE-LYSINE N-METHYLTRANSFERASE EGGLESS"/>
    <property type="match status" value="1"/>
</dbReference>
<feature type="region of interest" description="Disordered" evidence="3">
    <location>
        <begin position="491"/>
        <end position="610"/>
    </location>
</feature>
<evidence type="ECO:0000313" key="6">
    <source>
        <dbReference type="Proteomes" id="UP000518266"/>
    </source>
</evidence>
<dbReference type="InterPro" id="IPR041291">
    <property type="entry name" value="TUDOR_5"/>
</dbReference>
<dbReference type="OrthoDB" id="5792673at2759"/>
<evidence type="ECO:0000256" key="3">
    <source>
        <dbReference type="SAM" id="MobiDB-lite"/>
    </source>
</evidence>
<dbReference type="Pfam" id="PF18358">
    <property type="entry name" value="Tudor_4"/>
    <property type="match status" value="2"/>
</dbReference>
<name>A0A7J5XBQ5_DISMA</name>
<feature type="domain" description="Tudor" evidence="4">
    <location>
        <begin position="154"/>
        <end position="214"/>
    </location>
</feature>
<keyword evidence="6" id="KW-1185">Reference proteome</keyword>
<accession>A0A7J5XBQ5</accession>
<dbReference type="GO" id="GO:0046974">
    <property type="term" value="F:histone H3K9 methyltransferase activity"/>
    <property type="evidence" value="ECO:0007669"/>
    <property type="project" value="TreeGrafter"/>
</dbReference>
<evidence type="ECO:0000256" key="1">
    <source>
        <dbReference type="ARBA" id="ARBA00004123"/>
    </source>
</evidence>
<feature type="domain" description="Tudor" evidence="4">
    <location>
        <begin position="302"/>
        <end position="357"/>
    </location>
</feature>
<dbReference type="AlphaFoldDB" id="A0A7J5XBQ5"/>
<dbReference type="InterPro" id="IPR002999">
    <property type="entry name" value="Tudor"/>
</dbReference>
<comment type="subcellular location">
    <subcellularLocation>
        <location evidence="1">Nucleus</location>
    </subcellularLocation>
</comment>
<reference evidence="5 6" key="1">
    <citation type="submission" date="2020-03" db="EMBL/GenBank/DDBJ databases">
        <title>Dissostichus mawsoni Genome sequencing and assembly.</title>
        <authorList>
            <person name="Park H."/>
        </authorList>
    </citation>
    <scope>NUCLEOTIDE SEQUENCE [LARGE SCALE GENOMIC DNA]</scope>
    <source>
        <strain evidence="5">DM0001</strain>
        <tissue evidence="5">Muscle</tissue>
    </source>
</reference>
<feature type="compositionally biased region" description="Basic and acidic residues" evidence="3">
    <location>
        <begin position="49"/>
        <end position="59"/>
    </location>
</feature>
<dbReference type="SMART" id="SM00333">
    <property type="entry name" value="TUDOR"/>
    <property type="match status" value="3"/>
</dbReference>
<evidence type="ECO:0000259" key="4">
    <source>
        <dbReference type="SMART" id="SM00333"/>
    </source>
</evidence>
<dbReference type="InterPro" id="IPR041292">
    <property type="entry name" value="Tudor_4"/>
</dbReference>
<comment type="caution">
    <text evidence="5">The sequence shown here is derived from an EMBL/GenBank/DDBJ whole genome shotgun (WGS) entry which is preliminary data.</text>
</comment>
<keyword evidence="2" id="KW-0539">Nucleus</keyword>
<evidence type="ECO:0000256" key="2">
    <source>
        <dbReference type="ARBA" id="ARBA00023242"/>
    </source>
</evidence>
<dbReference type="GO" id="GO:0010629">
    <property type="term" value="P:negative regulation of gene expression"/>
    <property type="evidence" value="ECO:0007669"/>
    <property type="project" value="TreeGrafter"/>
</dbReference>
<feature type="region of interest" description="Disordered" evidence="3">
    <location>
        <begin position="1"/>
        <end position="127"/>
    </location>
</feature>
<feature type="compositionally biased region" description="Low complexity" evidence="3">
    <location>
        <begin position="528"/>
        <end position="537"/>
    </location>
</feature>
<feature type="compositionally biased region" description="Acidic residues" evidence="3">
    <location>
        <begin position="92"/>
        <end position="102"/>
    </location>
</feature>
<feature type="compositionally biased region" description="Polar residues" evidence="3">
    <location>
        <begin position="552"/>
        <end position="601"/>
    </location>
</feature>
<proteinExistence type="predicted"/>
<organism evidence="5 6">
    <name type="scientific">Dissostichus mawsoni</name>
    <name type="common">Antarctic cod</name>
    <dbReference type="NCBI Taxonomy" id="36200"/>
    <lineage>
        <taxon>Eukaryota</taxon>
        <taxon>Metazoa</taxon>
        <taxon>Chordata</taxon>
        <taxon>Craniata</taxon>
        <taxon>Vertebrata</taxon>
        <taxon>Euteleostomi</taxon>
        <taxon>Actinopterygii</taxon>
        <taxon>Neopterygii</taxon>
        <taxon>Teleostei</taxon>
        <taxon>Neoteleostei</taxon>
        <taxon>Acanthomorphata</taxon>
        <taxon>Eupercaria</taxon>
        <taxon>Perciformes</taxon>
        <taxon>Notothenioidei</taxon>
        <taxon>Nototheniidae</taxon>
        <taxon>Dissostichus</taxon>
    </lineage>
</organism>
<dbReference type="GO" id="GO:0070828">
    <property type="term" value="P:heterochromatin organization"/>
    <property type="evidence" value="ECO:0007669"/>
    <property type="project" value="TreeGrafter"/>
</dbReference>
<dbReference type="InterPro" id="IPR051516">
    <property type="entry name" value="SETDB_methyltransferase"/>
</dbReference>
<gene>
    <name evidence="5" type="ORF">F7725_025241</name>
</gene>
<feature type="compositionally biased region" description="Basic and acidic residues" evidence="3">
    <location>
        <begin position="1"/>
        <end position="33"/>
    </location>
</feature>
<dbReference type="InterPro" id="IPR040880">
    <property type="entry name" value="DUF5604"/>
</dbReference>
<protein>
    <recommendedName>
        <fullName evidence="4">Tudor domain-containing protein</fullName>
    </recommendedName>
</protein>
<evidence type="ECO:0000313" key="5">
    <source>
        <dbReference type="EMBL" id="KAF3834037.1"/>
    </source>
</evidence>
<dbReference type="Pfam" id="PF18300">
    <property type="entry name" value="DUF5604"/>
    <property type="match status" value="2"/>
</dbReference>
<feature type="compositionally biased region" description="Polar residues" evidence="3">
    <location>
        <begin position="34"/>
        <end position="48"/>
    </location>
</feature>
<dbReference type="PANTHER" id="PTHR46024:SF1">
    <property type="entry name" value="HISTONE-LYSINE N-METHYLTRANSFERASE EGGLESS"/>
    <property type="match status" value="1"/>
</dbReference>
<feature type="domain" description="Tudor" evidence="4">
    <location>
        <begin position="749"/>
        <end position="804"/>
    </location>
</feature>
<feature type="compositionally biased region" description="Basic residues" evidence="3">
    <location>
        <begin position="110"/>
        <end position="119"/>
    </location>
</feature>
<dbReference type="Proteomes" id="UP000518266">
    <property type="component" value="Unassembled WGS sequence"/>
</dbReference>
<feature type="compositionally biased region" description="Basic residues" evidence="3">
    <location>
        <begin position="538"/>
        <end position="551"/>
    </location>
</feature>
<sequence length="859" mass="98048">MEVEMETKMQESNECVKKKIKTEPDEERYDNKNMSDSPCESVPSTSESPNKETQLKDSCDPLSLIKTLALRPPTPQQFYSEDDSYSSSDSDMLWEQDDDSSDSDFSLSNNKRKTQKKNSSRNGNNNEQAPIIVSSAFAHCSTETTKVRPNLPEKEVAVGMMILAKRKTMKWQRGKIVDIVTKEDGRLKYKVCFEEKGRSLVSGHHIAFDTTPDLEQLYVGARVVVRFPDHKFRPGVLSELPSRKNRLRFLVFIDDHTPLYLGLPSFHLVCRPLDDILEDIPDDTHKAFMARYLRDWPYPHLTQYKAGQMLNVQLNGVYQRSEVQAVDCSVMQVLFQDTQVREWIHRGSIRLQHMARFLDINTLSKDELRNWVKQKVKMDKLIVSDVLEKCILIQSVLDRKVKQASELVKLCESVSACEAIVKKQYSLLGWEYRDTDSEDNADCDEDDNITSCGTSSMLVSSAELYGGNSKKTSIKKEPVVVLTRLSENQMKTFCPPTPLDDHSENESSNNSDCDMLWEPKQKSDGSDSDSSISSNRTTSKRRRKGDHKNQKRSQSQIATSNEGKISTPQASANTDAKSAVMNTSTRPANTEDCSQRATRSGQGYHECPGEKEGMSWHQGIILEMVEREDGRIKYKIQFESKGKSLVSGHHIAFDYMPKVERLFVGTRVVVKHQTEEGQFCPGTLAELPNRKNRMRFLVFMDDHTPLYVNLPSLHLVCRPLTDPLDDIPDGSHKSFMRRYLKAWPYPPQTQYRVGQAINAELNGVIQRCTVQTIDSSLFKVLVSTDQHEEWIYRGSSCLEHIIKMNETSESSDKIIKGSALMEPLMYKESCLLSRWQPLHLICSTRIRWNVSSLLGRIRN</sequence>
<dbReference type="Gene3D" id="2.30.30.140">
    <property type="match status" value="4"/>
</dbReference>